<organism evidence="2 3">
    <name type="scientific">Anopheles dirus</name>
    <dbReference type="NCBI Taxonomy" id="7168"/>
    <lineage>
        <taxon>Eukaryota</taxon>
        <taxon>Metazoa</taxon>
        <taxon>Ecdysozoa</taxon>
        <taxon>Arthropoda</taxon>
        <taxon>Hexapoda</taxon>
        <taxon>Insecta</taxon>
        <taxon>Pterygota</taxon>
        <taxon>Neoptera</taxon>
        <taxon>Endopterygota</taxon>
        <taxon>Diptera</taxon>
        <taxon>Nematocera</taxon>
        <taxon>Culicoidea</taxon>
        <taxon>Culicidae</taxon>
        <taxon>Anophelinae</taxon>
        <taxon>Anopheles</taxon>
    </lineage>
</organism>
<dbReference type="Proteomes" id="UP000075884">
    <property type="component" value="Unassembled WGS sequence"/>
</dbReference>
<proteinExistence type="predicted"/>
<reference evidence="2" key="2">
    <citation type="submission" date="2020-05" db="UniProtKB">
        <authorList>
            <consortium name="EnsemblMetazoa"/>
        </authorList>
    </citation>
    <scope>IDENTIFICATION</scope>
    <source>
        <strain evidence="2">WRAIR2</strain>
    </source>
</reference>
<accession>A0A182NWZ1</accession>
<dbReference type="VEuPathDB" id="VectorBase:ADIR014393"/>
<sequence length="93" mass="9888">MRSFDRANVRAVSGEPEGIRPIDTHSDTAMEHTGPRGLTALRATERSPTGSRAISFLPAAASTAAGGIRGVVRWSELPAPARRLRSQSLTIAH</sequence>
<keyword evidence="3" id="KW-1185">Reference proteome</keyword>
<dbReference type="EnsemblMetazoa" id="ADIR014393-RA">
    <property type="protein sequence ID" value="ADIR014393-PA"/>
    <property type="gene ID" value="ADIR014393"/>
</dbReference>
<name>A0A182NWZ1_9DIPT</name>
<feature type="compositionally biased region" description="Basic and acidic residues" evidence="1">
    <location>
        <begin position="17"/>
        <end position="33"/>
    </location>
</feature>
<evidence type="ECO:0000313" key="3">
    <source>
        <dbReference type="Proteomes" id="UP000075884"/>
    </source>
</evidence>
<protein>
    <submittedName>
        <fullName evidence="2">Uncharacterized protein</fullName>
    </submittedName>
</protein>
<evidence type="ECO:0000313" key="2">
    <source>
        <dbReference type="EnsemblMetazoa" id="ADIR014393-PA"/>
    </source>
</evidence>
<evidence type="ECO:0000256" key="1">
    <source>
        <dbReference type="SAM" id="MobiDB-lite"/>
    </source>
</evidence>
<reference evidence="3" key="1">
    <citation type="submission" date="2013-03" db="EMBL/GenBank/DDBJ databases">
        <title>The Genome Sequence of Anopheles dirus WRAIR2.</title>
        <authorList>
            <consortium name="The Broad Institute Genomics Platform"/>
            <person name="Neafsey D.E."/>
            <person name="Walton C."/>
            <person name="Walker B."/>
            <person name="Young S.K."/>
            <person name="Zeng Q."/>
            <person name="Gargeya S."/>
            <person name="Fitzgerald M."/>
            <person name="Haas B."/>
            <person name="Abouelleil A."/>
            <person name="Allen A.W."/>
            <person name="Alvarado L."/>
            <person name="Arachchi H.M."/>
            <person name="Berlin A.M."/>
            <person name="Chapman S.B."/>
            <person name="Gainer-Dewar J."/>
            <person name="Goldberg J."/>
            <person name="Griggs A."/>
            <person name="Gujja S."/>
            <person name="Hansen M."/>
            <person name="Howarth C."/>
            <person name="Imamovic A."/>
            <person name="Ireland A."/>
            <person name="Larimer J."/>
            <person name="McCowan C."/>
            <person name="Murphy C."/>
            <person name="Pearson M."/>
            <person name="Poon T.W."/>
            <person name="Priest M."/>
            <person name="Roberts A."/>
            <person name="Saif S."/>
            <person name="Shea T."/>
            <person name="Sisk P."/>
            <person name="Sykes S."/>
            <person name="Wortman J."/>
            <person name="Nusbaum C."/>
            <person name="Birren B."/>
        </authorList>
    </citation>
    <scope>NUCLEOTIDE SEQUENCE [LARGE SCALE GENOMIC DNA]</scope>
    <source>
        <strain evidence="3">WRAIR2</strain>
    </source>
</reference>
<dbReference type="AlphaFoldDB" id="A0A182NWZ1"/>
<feature type="region of interest" description="Disordered" evidence="1">
    <location>
        <begin position="1"/>
        <end position="33"/>
    </location>
</feature>